<dbReference type="InterPro" id="IPR050091">
    <property type="entry name" value="PKS_NRPS_Biosynth_Enz"/>
</dbReference>
<feature type="non-terminal residue" evidence="4">
    <location>
        <position position="1"/>
    </location>
</feature>
<dbReference type="InterPro" id="IPR014031">
    <property type="entry name" value="Ketoacyl_synth_C"/>
</dbReference>
<dbReference type="InterPro" id="IPR020841">
    <property type="entry name" value="PKS_Beta-ketoAc_synthase_dom"/>
</dbReference>
<dbReference type="AlphaFoldDB" id="A0A939FF52"/>
<dbReference type="InterPro" id="IPR014030">
    <property type="entry name" value="Ketoacyl_synth_N"/>
</dbReference>
<dbReference type="GO" id="GO:0004312">
    <property type="term" value="F:fatty acid synthase activity"/>
    <property type="evidence" value="ECO:0007669"/>
    <property type="project" value="TreeGrafter"/>
</dbReference>
<evidence type="ECO:0000256" key="1">
    <source>
        <dbReference type="ARBA" id="ARBA00022450"/>
    </source>
</evidence>
<dbReference type="Pfam" id="PF00109">
    <property type="entry name" value="ketoacyl-synt"/>
    <property type="match status" value="1"/>
</dbReference>
<organism evidence="4 5">
    <name type="scientific">Streptomyces beijiangensis</name>
    <dbReference type="NCBI Taxonomy" id="163361"/>
    <lineage>
        <taxon>Bacteria</taxon>
        <taxon>Bacillati</taxon>
        <taxon>Actinomycetota</taxon>
        <taxon>Actinomycetes</taxon>
        <taxon>Kitasatosporales</taxon>
        <taxon>Streptomycetaceae</taxon>
        <taxon>Streptomyces</taxon>
    </lineage>
</organism>
<dbReference type="EMBL" id="JAFLRJ010000539">
    <property type="protein sequence ID" value="MBO0517214.1"/>
    <property type="molecule type" value="Genomic_DNA"/>
</dbReference>
<name>A0A939FF52_9ACTN</name>
<comment type="caution">
    <text evidence="4">The sequence shown here is derived from an EMBL/GenBank/DDBJ whole genome shotgun (WGS) entry which is preliminary data.</text>
</comment>
<gene>
    <name evidence="4" type="ORF">J0695_36455</name>
</gene>
<dbReference type="InterPro" id="IPR016039">
    <property type="entry name" value="Thiolase-like"/>
</dbReference>
<dbReference type="SMART" id="SM00825">
    <property type="entry name" value="PKS_KS"/>
    <property type="match status" value="1"/>
</dbReference>
<reference evidence="4" key="1">
    <citation type="submission" date="2021-03" db="EMBL/GenBank/DDBJ databases">
        <title>Streptomyces poriferae sp. nov., a novel marine sponge-derived Actinobacteria species with anti-MRSA activity.</title>
        <authorList>
            <person name="Sandoval-Powers M."/>
            <person name="Kralova S."/>
            <person name="Nguyen G.-S."/>
            <person name="Fawwal D."/>
            <person name="Degnes K."/>
            <person name="Klinkenberg G."/>
            <person name="Sletta H."/>
            <person name="Wentzel A."/>
            <person name="Liles M.R."/>
        </authorList>
    </citation>
    <scope>NUCLEOTIDE SEQUENCE</scope>
    <source>
        <strain evidence="4">DSM 41794</strain>
    </source>
</reference>
<dbReference type="SUPFAM" id="SSF53901">
    <property type="entry name" value="Thiolase-like"/>
    <property type="match status" value="1"/>
</dbReference>
<dbReference type="Gene3D" id="3.40.47.10">
    <property type="match status" value="1"/>
</dbReference>
<evidence type="ECO:0000259" key="3">
    <source>
        <dbReference type="PROSITE" id="PS52004"/>
    </source>
</evidence>
<keyword evidence="5" id="KW-1185">Reference proteome</keyword>
<feature type="domain" description="Ketosynthase family 3 (KS3)" evidence="3">
    <location>
        <begin position="1"/>
        <end position="120"/>
    </location>
</feature>
<evidence type="ECO:0000256" key="2">
    <source>
        <dbReference type="ARBA" id="ARBA00022553"/>
    </source>
</evidence>
<feature type="non-terminal residue" evidence="4">
    <location>
        <position position="120"/>
    </location>
</feature>
<dbReference type="RefSeq" id="WP_206969055.1">
    <property type="nucleotide sequence ID" value="NZ_JAFLRJ010000539.1"/>
</dbReference>
<dbReference type="PANTHER" id="PTHR43775:SF37">
    <property type="entry name" value="SI:DKEY-61P9.11"/>
    <property type="match status" value="1"/>
</dbReference>
<dbReference type="CDD" id="cd00833">
    <property type="entry name" value="PKS"/>
    <property type="match status" value="1"/>
</dbReference>
<dbReference type="Pfam" id="PF02801">
    <property type="entry name" value="Ketoacyl-synt_C"/>
    <property type="match status" value="1"/>
</dbReference>
<protein>
    <submittedName>
        <fullName evidence="4">Polyketide synthase</fullName>
    </submittedName>
</protein>
<dbReference type="PANTHER" id="PTHR43775">
    <property type="entry name" value="FATTY ACID SYNTHASE"/>
    <property type="match status" value="1"/>
</dbReference>
<dbReference type="PROSITE" id="PS52004">
    <property type="entry name" value="KS3_2"/>
    <property type="match status" value="1"/>
</dbReference>
<keyword evidence="2" id="KW-0597">Phosphoprotein</keyword>
<accession>A0A939FF52</accession>
<evidence type="ECO:0000313" key="4">
    <source>
        <dbReference type="EMBL" id="MBO0517214.1"/>
    </source>
</evidence>
<keyword evidence="1" id="KW-0596">Phosphopantetheine</keyword>
<sequence length="120" mass="12168">FDAAADGYGRGEGAGAIVLKTLSRARADGDRVYAVIRGSAVNHNGSSGGLTVPSVDAQTDVIQTALAQSGLPAEAVDYVEAHGTGTPLGDPIELTALDRALGEGRERGRPLLVGSVKTNI</sequence>
<evidence type="ECO:0000313" key="5">
    <source>
        <dbReference type="Proteomes" id="UP000664167"/>
    </source>
</evidence>
<proteinExistence type="predicted"/>
<dbReference type="GO" id="GO:0006633">
    <property type="term" value="P:fatty acid biosynthetic process"/>
    <property type="evidence" value="ECO:0007669"/>
    <property type="project" value="TreeGrafter"/>
</dbReference>
<dbReference type="Proteomes" id="UP000664167">
    <property type="component" value="Unassembled WGS sequence"/>
</dbReference>